<dbReference type="RefSeq" id="WP_420068376.1">
    <property type="nucleotide sequence ID" value="NZ_JBCHKQ010000001.1"/>
</dbReference>
<accession>A0ABU9U9T6</accession>
<sequence length="312" mass="34315">MLTLYQFARIVEIRTKLVSVSSYLIGTLYAFAYAESFSLYRAILMFIATIAIDMGTTAFNSFFDYYRGIDSRDTNREEDKVLVHQSVAPGYALFTAIGLFALSIIPSVLLLIDVVISYGIAKAFLLLVAGILSMLVGYFYNGGKKPISRGPLGELFAGGFLGGVLIIICIFIQKGYIAYQDTLLALPSTVFIASILTVNNTCDIEGDKKAGRRTLSILIGRQKSEILIYLEAFLAFSLAYACTIKNILPPASPYTISLGLFYAVPQYVKMHKAGFSHKTKGISMMRILRIFTVFSAAIIIPLAFAVLKKLSE</sequence>
<dbReference type="InterPro" id="IPR026046">
    <property type="entry name" value="UBIAD1"/>
</dbReference>
<evidence type="ECO:0000256" key="1">
    <source>
        <dbReference type="ARBA" id="ARBA00004141"/>
    </source>
</evidence>
<evidence type="ECO:0000256" key="8">
    <source>
        <dbReference type="ARBA" id="ARBA00023136"/>
    </source>
</evidence>
<evidence type="ECO:0000256" key="9">
    <source>
        <dbReference type="SAM" id="Phobius"/>
    </source>
</evidence>
<evidence type="ECO:0000256" key="5">
    <source>
        <dbReference type="ARBA" id="ARBA00022679"/>
    </source>
</evidence>
<evidence type="ECO:0000256" key="7">
    <source>
        <dbReference type="ARBA" id="ARBA00022989"/>
    </source>
</evidence>
<feature type="transmembrane region" description="Helical" evidence="9">
    <location>
        <begin position="17"/>
        <end position="34"/>
    </location>
</feature>
<dbReference type="PIRSF" id="PIRSF005355">
    <property type="entry name" value="UBIAD1"/>
    <property type="match status" value="1"/>
</dbReference>
<keyword evidence="7 9" id="KW-1133">Transmembrane helix</keyword>
<comment type="pathway">
    <text evidence="2">Quinol/quinone metabolism; menaquinone biosynthesis.</text>
</comment>
<feature type="transmembrane region" description="Helical" evidence="9">
    <location>
        <begin position="287"/>
        <end position="307"/>
    </location>
</feature>
<keyword evidence="5" id="KW-0808">Transferase</keyword>
<name>A0ABU9U9T6_9SPIR</name>
<dbReference type="Gene3D" id="1.10.357.140">
    <property type="entry name" value="UbiA prenyltransferase"/>
    <property type="match status" value="1"/>
</dbReference>
<dbReference type="InterPro" id="IPR000537">
    <property type="entry name" value="UbiA_prenyltransferase"/>
</dbReference>
<dbReference type="Pfam" id="PF01040">
    <property type="entry name" value="UbiA"/>
    <property type="match status" value="1"/>
</dbReference>
<comment type="subcellular location">
    <subcellularLocation>
        <location evidence="1">Membrane</location>
        <topology evidence="1">Multi-pass membrane protein</topology>
    </subcellularLocation>
</comment>
<feature type="transmembrane region" description="Helical" evidence="9">
    <location>
        <begin position="226"/>
        <end position="248"/>
    </location>
</feature>
<protein>
    <submittedName>
        <fullName evidence="10">UbiA family prenyltransferase</fullName>
    </submittedName>
</protein>
<evidence type="ECO:0000256" key="3">
    <source>
        <dbReference type="ARBA" id="ARBA00022428"/>
    </source>
</evidence>
<proteinExistence type="predicted"/>
<gene>
    <name evidence="10" type="ORF">WKV44_00015</name>
</gene>
<feature type="transmembrane region" description="Helical" evidence="9">
    <location>
        <begin position="40"/>
        <end position="66"/>
    </location>
</feature>
<organism evidence="10 11">
    <name type="scientific">Rarispira pelagica</name>
    <dbReference type="NCBI Taxonomy" id="3141764"/>
    <lineage>
        <taxon>Bacteria</taxon>
        <taxon>Pseudomonadati</taxon>
        <taxon>Spirochaetota</taxon>
        <taxon>Spirochaetia</taxon>
        <taxon>Winmispirales</taxon>
        <taxon>Winmispiraceae</taxon>
        <taxon>Rarispira</taxon>
    </lineage>
</organism>
<dbReference type="PANTHER" id="PTHR13929:SF0">
    <property type="entry name" value="UBIA PRENYLTRANSFERASE DOMAIN-CONTAINING PROTEIN 1"/>
    <property type="match status" value="1"/>
</dbReference>
<keyword evidence="6 9" id="KW-0812">Transmembrane</keyword>
<keyword evidence="11" id="KW-1185">Reference proteome</keyword>
<comment type="caution">
    <text evidence="10">The sequence shown here is derived from an EMBL/GenBank/DDBJ whole genome shotgun (WGS) entry which is preliminary data.</text>
</comment>
<keyword evidence="4" id="KW-1003">Cell membrane</keyword>
<evidence type="ECO:0000256" key="2">
    <source>
        <dbReference type="ARBA" id="ARBA00004863"/>
    </source>
</evidence>
<reference evidence="10 11" key="1">
    <citation type="submission" date="2024-03" db="EMBL/GenBank/DDBJ databases">
        <title>Ignisphaera cupida sp. nov., a hyperthermophilic hydrolytic archaeon from a hot spring of Kamchatka, and proposal of Ignisphaeraceae fam. nov.</title>
        <authorList>
            <person name="Podosokorskaya O.A."/>
            <person name="Elcheninov A.G."/>
            <person name="Maltseva A.I."/>
            <person name="Zayulina K.S."/>
            <person name="Novikov A."/>
            <person name="Merkel A.Y."/>
        </authorList>
    </citation>
    <scope>NUCLEOTIDE SEQUENCE [LARGE SCALE GENOMIC DNA]</scope>
    <source>
        <strain evidence="10 11">38H-sp</strain>
    </source>
</reference>
<feature type="transmembrane region" description="Helical" evidence="9">
    <location>
        <begin position="87"/>
        <end position="112"/>
    </location>
</feature>
<dbReference type="PANTHER" id="PTHR13929">
    <property type="entry name" value="1,4-DIHYDROXY-2-NAPHTHOATE OCTAPRENYLTRANSFERASE"/>
    <property type="match status" value="1"/>
</dbReference>
<keyword evidence="3" id="KW-0474">Menaquinone biosynthesis</keyword>
<evidence type="ECO:0000256" key="4">
    <source>
        <dbReference type="ARBA" id="ARBA00022475"/>
    </source>
</evidence>
<dbReference type="EMBL" id="JBCHKQ010000001">
    <property type="protein sequence ID" value="MEM5946922.1"/>
    <property type="molecule type" value="Genomic_DNA"/>
</dbReference>
<dbReference type="CDD" id="cd13962">
    <property type="entry name" value="PT_UbiA_UBIAD1"/>
    <property type="match status" value="1"/>
</dbReference>
<dbReference type="InterPro" id="IPR044878">
    <property type="entry name" value="UbiA_sf"/>
</dbReference>
<evidence type="ECO:0000256" key="6">
    <source>
        <dbReference type="ARBA" id="ARBA00022692"/>
    </source>
</evidence>
<evidence type="ECO:0000313" key="10">
    <source>
        <dbReference type="EMBL" id="MEM5946922.1"/>
    </source>
</evidence>
<dbReference type="Proteomes" id="UP001466331">
    <property type="component" value="Unassembled WGS sequence"/>
</dbReference>
<feature type="transmembrane region" description="Helical" evidence="9">
    <location>
        <begin position="118"/>
        <end position="140"/>
    </location>
</feature>
<keyword evidence="8 9" id="KW-0472">Membrane</keyword>
<feature type="transmembrane region" description="Helical" evidence="9">
    <location>
        <begin position="152"/>
        <end position="173"/>
    </location>
</feature>
<evidence type="ECO:0000313" key="11">
    <source>
        <dbReference type="Proteomes" id="UP001466331"/>
    </source>
</evidence>